<comment type="similarity">
    <text evidence="2 4">Belongs to the pyridoxal phosphate-binding protein YggS/PROSC family.</text>
</comment>
<dbReference type="GO" id="GO:0030170">
    <property type="term" value="F:pyridoxal phosphate binding"/>
    <property type="evidence" value="ECO:0007669"/>
    <property type="project" value="UniProtKB-UniRule"/>
</dbReference>
<proteinExistence type="inferred from homology"/>
<dbReference type="OrthoDB" id="9804072at2"/>
<dbReference type="InterPro" id="IPR029066">
    <property type="entry name" value="PLP-binding_barrel"/>
</dbReference>
<evidence type="ECO:0000256" key="1">
    <source>
        <dbReference type="ARBA" id="ARBA00022898"/>
    </source>
</evidence>
<dbReference type="AlphaFoldDB" id="A0A1H0Q1P5"/>
<evidence type="ECO:0000256" key="3">
    <source>
        <dbReference type="PIRSR" id="PIRSR004848-1"/>
    </source>
</evidence>
<dbReference type="PANTHER" id="PTHR10146">
    <property type="entry name" value="PROLINE SYNTHETASE CO-TRANSCRIBED BACTERIAL HOMOLOG PROTEIN"/>
    <property type="match status" value="1"/>
</dbReference>
<evidence type="ECO:0000256" key="4">
    <source>
        <dbReference type="RuleBase" id="RU004514"/>
    </source>
</evidence>
<dbReference type="FunFam" id="3.20.20.10:FF:000018">
    <property type="entry name" value="Pyridoxal phosphate homeostasis protein"/>
    <property type="match status" value="1"/>
</dbReference>
<dbReference type="PIRSF" id="PIRSF004848">
    <property type="entry name" value="YBL036c_PLPDEIII"/>
    <property type="match status" value="1"/>
</dbReference>
<dbReference type="RefSeq" id="WP_081342449.1">
    <property type="nucleotide sequence ID" value="NZ_FNJQ01000006.1"/>
</dbReference>
<comment type="function">
    <text evidence="2">Pyridoxal 5'-phosphate (PLP)-binding protein, which is involved in PLP homeostasis.</text>
</comment>
<dbReference type="PANTHER" id="PTHR10146:SF14">
    <property type="entry name" value="PYRIDOXAL PHOSPHATE HOMEOSTASIS PROTEIN"/>
    <property type="match status" value="1"/>
</dbReference>
<dbReference type="EMBL" id="FNJQ01000006">
    <property type="protein sequence ID" value="SDP10626.1"/>
    <property type="molecule type" value="Genomic_DNA"/>
</dbReference>
<dbReference type="InterPro" id="IPR011078">
    <property type="entry name" value="PyrdxlP_homeostasis"/>
</dbReference>
<evidence type="ECO:0000259" key="5">
    <source>
        <dbReference type="Pfam" id="PF01168"/>
    </source>
</evidence>
<dbReference type="InterPro" id="IPR001608">
    <property type="entry name" value="Ala_racemase_N"/>
</dbReference>
<keyword evidence="1 2" id="KW-0663">Pyridoxal phosphate</keyword>
<feature type="modified residue" description="N6-(pyridoxal phosphate)lysine" evidence="2 3">
    <location>
        <position position="39"/>
    </location>
</feature>
<evidence type="ECO:0000313" key="6">
    <source>
        <dbReference type="EMBL" id="SDP10626.1"/>
    </source>
</evidence>
<protein>
    <recommendedName>
        <fullName evidence="2">Pyridoxal phosphate homeostasis protein</fullName>
        <shortName evidence="2">PLP homeostasis protein</shortName>
    </recommendedName>
</protein>
<dbReference type="CDD" id="cd00635">
    <property type="entry name" value="PLPDE_III_YBL036c_like"/>
    <property type="match status" value="1"/>
</dbReference>
<dbReference type="HAMAP" id="MF_02087">
    <property type="entry name" value="PLP_homeostasis"/>
    <property type="match status" value="1"/>
</dbReference>
<feature type="domain" description="Alanine racemase N-terminal" evidence="5">
    <location>
        <begin position="31"/>
        <end position="231"/>
    </location>
</feature>
<dbReference type="Proteomes" id="UP000182412">
    <property type="component" value="Unassembled WGS sequence"/>
</dbReference>
<reference evidence="6 7" key="1">
    <citation type="submission" date="2016-10" db="EMBL/GenBank/DDBJ databases">
        <authorList>
            <person name="de Groot N.N."/>
        </authorList>
    </citation>
    <scope>NUCLEOTIDE SEQUENCE [LARGE SCALE GENOMIC DNA]</scope>
    <source>
        <strain evidence="6 7">S137</strain>
    </source>
</reference>
<evidence type="ECO:0000313" key="7">
    <source>
        <dbReference type="Proteomes" id="UP000182412"/>
    </source>
</evidence>
<gene>
    <name evidence="6" type="ORF">SAMN05216366_10681</name>
</gene>
<accession>A0A1H0Q1P5</accession>
<dbReference type="NCBIfam" id="TIGR00044">
    <property type="entry name" value="YggS family pyridoxal phosphate-dependent enzyme"/>
    <property type="match status" value="1"/>
</dbReference>
<dbReference type="Gene3D" id="3.20.20.10">
    <property type="entry name" value="Alanine racemase"/>
    <property type="match status" value="1"/>
</dbReference>
<comment type="cofactor">
    <cofactor evidence="3">
        <name>pyridoxal 5'-phosphate</name>
        <dbReference type="ChEBI" id="CHEBI:597326"/>
    </cofactor>
</comment>
<sequence length="233" mass="25994">MGQEIAERYQDVAAKIEAAKKRRTTVPKEAAVTLVAVTKNHDTAAMREAIAAGATDVGENRVQEAKGKFAEIGNCVTWHLIGHLQTNKVRQAVKFSDLIHSVDSLHLAEAINSEAARIDKVQDILVQVNLAREESKSGIYKEDLFAALQAINVFPNLRLRGLMCMAPNYEDVEMCRPLFREMYEIFREVQDLDLPTSNIDTLSMGMTHDYEIAVEEGANMVRVGTAIFGPRQY</sequence>
<organism evidence="6 7">
    <name type="scientific">Selenomonas ruminantium</name>
    <dbReference type="NCBI Taxonomy" id="971"/>
    <lineage>
        <taxon>Bacteria</taxon>
        <taxon>Bacillati</taxon>
        <taxon>Bacillota</taxon>
        <taxon>Negativicutes</taxon>
        <taxon>Selenomonadales</taxon>
        <taxon>Selenomonadaceae</taxon>
        <taxon>Selenomonas</taxon>
    </lineage>
</organism>
<dbReference type="Pfam" id="PF01168">
    <property type="entry name" value="Ala_racemase_N"/>
    <property type="match status" value="1"/>
</dbReference>
<dbReference type="SUPFAM" id="SSF51419">
    <property type="entry name" value="PLP-binding barrel"/>
    <property type="match status" value="1"/>
</dbReference>
<name>A0A1H0Q1P5_SELRU</name>
<evidence type="ECO:0000256" key="2">
    <source>
        <dbReference type="HAMAP-Rule" id="MF_02087"/>
    </source>
</evidence>